<evidence type="ECO:0000259" key="8">
    <source>
        <dbReference type="Pfam" id="PF01435"/>
    </source>
</evidence>
<reference evidence="9" key="1">
    <citation type="submission" date="2022-01" db="EMBL/GenBank/DDBJ databases">
        <title>Genome-Based Taxonomic Classification of the Phylum Actinobacteria.</title>
        <authorList>
            <person name="Gao Y."/>
        </authorList>
    </citation>
    <scope>NUCLEOTIDE SEQUENCE</scope>
    <source>
        <strain evidence="9">KLBMP 8922</strain>
    </source>
</reference>
<protein>
    <submittedName>
        <fullName evidence="9">M56 family metallopeptidase</fullName>
    </submittedName>
</protein>
<dbReference type="RefSeq" id="WP_235058072.1">
    <property type="nucleotide sequence ID" value="NZ_JAKFHA010000047.1"/>
</dbReference>
<keyword evidence="7" id="KW-0812">Transmembrane</keyword>
<feature type="transmembrane region" description="Helical" evidence="7">
    <location>
        <begin position="42"/>
        <end position="65"/>
    </location>
</feature>
<evidence type="ECO:0000256" key="2">
    <source>
        <dbReference type="ARBA" id="ARBA00022723"/>
    </source>
</evidence>
<dbReference type="GO" id="GO:0004222">
    <property type="term" value="F:metalloendopeptidase activity"/>
    <property type="evidence" value="ECO:0007669"/>
    <property type="project" value="InterPro"/>
</dbReference>
<keyword evidence="7" id="KW-1133">Transmembrane helix</keyword>
<dbReference type="AlphaFoldDB" id="A0AA41U6R8"/>
<evidence type="ECO:0000313" key="10">
    <source>
        <dbReference type="Proteomes" id="UP001165378"/>
    </source>
</evidence>
<organism evidence="9 10">
    <name type="scientific">Yinghuangia soli</name>
    <dbReference type="NCBI Taxonomy" id="2908204"/>
    <lineage>
        <taxon>Bacteria</taxon>
        <taxon>Bacillati</taxon>
        <taxon>Actinomycetota</taxon>
        <taxon>Actinomycetes</taxon>
        <taxon>Kitasatosporales</taxon>
        <taxon>Streptomycetaceae</taxon>
        <taxon>Yinghuangia</taxon>
    </lineage>
</organism>
<comment type="similarity">
    <text evidence="6">Belongs to the peptidase M48 family.</text>
</comment>
<gene>
    <name evidence="9" type="ORF">LZ495_39605</name>
</gene>
<evidence type="ECO:0000256" key="4">
    <source>
        <dbReference type="ARBA" id="ARBA00022833"/>
    </source>
</evidence>
<dbReference type="PANTHER" id="PTHR34978:SF3">
    <property type="entry name" value="SLR0241 PROTEIN"/>
    <property type="match status" value="1"/>
</dbReference>
<keyword evidence="3 6" id="KW-0378">Hydrolase</keyword>
<keyword evidence="5 6" id="KW-0482">Metalloprotease</keyword>
<evidence type="ECO:0000256" key="3">
    <source>
        <dbReference type="ARBA" id="ARBA00022801"/>
    </source>
</evidence>
<feature type="domain" description="Peptidase M48" evidence="8">
    <location>
        <begin position="132"/>
        <end position="186"/>
    </location>
</feature>
<accession>A0AA41U6R8</accession>
<dbReference type="PANTHER" id="PTHR34978">
    <property type="entry name" value="POSSIBLE SENSOR-TRANSDUCER PROTEIN BLAR"/>
    <property type="match status" value="1"/>
</dbReference>
<evidence type="ECO:0000256" key="6">
    <source>
        <dbReference type="RuleBase" id="RU003983"/>
    </source>
</evidence>
<feature type="transmembrane region" description="Helical" evidence="7">
    <location>
        <begin position="86"/>
        <end position="105"/>
    </location>
</feature>
<keyword evidence="4 6" id="KW-0862">Zinc</keyword>
<dbReference type="Gene3D" id="3.30.2010.10">
    <property type="entry name" value="Metalloproteases ('zincins'), catalytic domain"/>
    <property type="match status" value="1"/>
</dbReference>
<dbReference type="Proteomes" id="UP001165378">
    <property type="component" value="Unassembled WGS sequence"/>
</dbReference>
<evidence type="ECO:0000313" key="9">
    <source>
        <dbReference type="EMBL" id="MCF2533297.1"/>
    </source>
</evidence>
<comment type="cofactor">
    <cofactor evidence="6">
        <name>Zn(2+)</name>
        <dbReference type="ChEBI" id="CHEBI:29105"/>
    </cofactor>
    <text evidence="6">Binds 1 zinc ion per subunit.</text>
</comment>
<keyword evidence="7" id="KW-0472">Membrane</keyword>
<keyword evidence="2" id="KW-0479">Metal-binding</keyword>
<comment type="caution">
    <text evidence="9">The sequence shown here is derived from an EMBL/GenBank/DDBJ whole genome shotgun (WGS) entry which is preliminary data.</text>
</comment>
<evidence type="ECO:0000256" key="7">
    <source>
        <dbReference type="SAM" id="Phobius"/>
    </source>
</evidence>
<proteinExistence type="inferred from homology"/>
<keyword evidence="1 6" id="KW-0645">Protease</keyword>
<evidence type="ECO:0000256" key="1">
    <source>
        <dbReference type="ARBA" id="ARBA00022670"/>
    </source>
</evidence>
<dbReference type="GO" id="GO:0046872">
    <property type="term" value="F:metal ion binding"/>
    <property type="evidence" value="ECO:0007669"/>
    <property type="project" value="UniProtKB-KW"/>
</dbReference>
<keyword evidence="10" id="KW-1185">Reference proteome</keyword>
<dbReference type="EMBL" id="JAKFHA010000047">
    <property type="protein sequence ID" value="MCF2533297.1"/>
    <property type="molecule type" value="Genomic_DNA"/>
</dbReference>
<evidence type="ECO:0000256" key="5">
    <source>
        <dbReference type="ARBA" id="ARBA00023049"/>
    </source>
</evidence>
<dbReference type="InterPro" id="IPR001915">
    <property type="entry name" value="Peptidase_M48"/>
</dbReference>
<dbReference type="CDD" id="cd07326">
    <property type="entry name" value="M56_BlaR1_MecR1_like"/>
    <property type="match status" value="1"/>
</dbReference>
<dbReference type="GO" id="GO:0006508">
    <property type="term" value="P:proteolysis"/>
    <property type="evidence" value="ECO:0007669"/>
    <property type="project" value="UniProtKB-KW"/>
</dbReference>
<dbReference type="InterPro" id="IPR052173">
    <property type="entry name" value="Beta-lactam_resp_regulator"/>
</dbReference>
<sequence>MTWFGAQAVFWAALVGAGAMAPHAAARCFQLDRVRPMAAVAVWAAGMVLRAVAAVAIVLLAVVCLPHTPRIPRGLHDLPTGFGSDLAATSTMLLALTGAALVVLARRFRAADREMGARMRPLPIKGPGGSVVVADSRILLAAVGLRRPRVVVSAGALGALDDAELDAALAHEQGHIRRAHRWVVAGAEVCLLLARWLPGTRYAHRELGFHLERDADWWAVRRCHDPNALAAAVCKAALDDAEHGTGGARGAARALAGAGAGHVTRRVRLLLDGCPTGTARRNAAVRLVASALLALTVAAGAATLSHVGAGLAECAAPHACTASAQEAARPAP</sequence>
<dbReference type="Pfam" id="PF01435">
    <property type="entry name" value="Peptidase_M48"/>
    <property type="match status" value="1"/>
</dbReference>
<name>A0AA41U6R8_9ACTN</name>